<dbReference type="PROSITE" id="PS51257">
    <property type="entry name" value="PROKAR_LIPOPROTEIN"/>
    <property type="match status" value="1"/>
</dbReference>
<name>A0A9D1SGW2_9FIRM</name>
<proteinExistence type="predicted"/>
<dbReference type="EMBL" id="DVNF01000039">
    <property type="protein sequence ID" value="HIU59989.1"/>
    <property type="molecule type" value="Genomic_DNA"/>
</dbReference>
<comment type="caution">
    <text evidence="2">The sequence shown here is derived from an EMBL/GenBank/DDBJ whole genome shotgun (WGS) entry which is preliminary data.</text>
</comment>
<protein>
    <submittedName>
        <fullName evidence="2">Uncharacterized protein</fullName>
    </submittedName>
</protein>
<sequence>MKIKKLICLVLVTILSVTLLATLMTGCTTSISDKEAFDLLKNAIALSLSGDKNGPHYNPSESATNGFIFAYKESVRSDNTITNTNVNVHCEQDEATYALKVDDDLMVDLYQETYGINSVTSGAGTKIGDFGFIVGPYPDGESANERLYYTENNTDKSGNYTDKKLRVDMTAEEFIDTDLFQRYSLSSRLEELRNMPFDAFVFDGEDYGAYQQINLVKITFGVTQEYIDNYRAETGKASIFEGCTYAEIEVTFNRISNIYVYRTESLGSDFFNLPQEMYSLQITYLGKNISFPDDNGGYTYDANLLYRTDCAFAKV</sequence>
<dbReference type="AlphaFoldDB" id="A0A9D1SGW2"/>
<accession>A0A9D1SGW2</accession>
<feature type="signal peptide" evidence="1">
    <location>
        <begin position="1"/>
        <end position="21"/>
    </location>
</feature>
<reference evidence="2" key="2">
    <citation type="journal article" date="2021" name="PeerJ">
        <title>Extensive microbial diversity within the chicken gut microbiome revealed by metagenomics and culture.</title>
        <authorList>
            <person name="Gilroy R."/>
            <person name="Ravi A."/>
            <person name="Getino M."/>
            <person name="Pursley I."/>
            <person name="Horton D.L."/>
            <person name="Alikhan N.F."/>
            <person name="Baker D."/>
            <person name="Gharbi K."/>
            <person name="Hall N."/>
            <person name="Watson M."/>
            <person name="Adriaenssens E.M."/>
            <person name="Foster-Nyarko E."/>
            <person name="Jarju S."/>
            <person name="Secka A."/>
            <person name="Antonio M."/>
            <person name="Oren A."/>
            <person name="Chaudhuri R.R."/>
            <person name="La Ragione R."/>
            <person name="Hildebrand F."/>
            <person name="Pallen M.J."/>
        </authorList>
    </citation>
    <scope>NUCLEOTIDE SEQUENCE</scope>
    <source>
        <strain evidence="2">18911</strain>
    </source>
</reference>
<keyword evidence="1" id="KW-0732">Signal</keyword>
<evidence type="ECO:0000313" key="3">
    <source>
        <dbReference type="Proteomes" id="UP000824094"/>
    </source>
</evidence>
<evidence type="ECO:0000313" key="2">
    <source>
        <dbReference type="EMBL" id="HIU59989.1"/>
    </source>
</evidence>
<organism evidence="2 3">
    <name type="scientific">Candidatus Stercoripulliclostridium merdigallinarum</name>
    <dbReference type="NCBI Taxonomy" id="2840951"/>
    <lineage>
        <taxon>Bacteria</taxon>
        <taxon>Bacillati</taxon>
        <taxon>Bacillota</taxon>
        <taxon>Clostridia</taxon>
        <taxon>Eubacteriales</taxon>
        <taxon>Candidatus Stercoripulliclostridium</taxon>
    </lineage>
</organism>
<dbReference type="Proteomes" id="UP000824094">
    <property type="component" value="Unassembled WGS sequence"/>
</dbReference>
<evidence type="ECO:0000256" key="1">
    <source>
        <dbReference type="SAM" id="SignalP"/>
    </source>
</evidence>
<feature type="chain" id="PRO_5039635820" evidence="1">
    <location>
        <begin position="22"/>
        <end position="315"/>
    </location>
</feature>
<reference evidence="2" key="1">
    <citation type="submission" date="2020-10" db="EMBL/GenBank/DDBJ databases">
        <authorList>
            <person name="Gilroy R."/>
        </authorList>
    </citation>
    <scope>NUCLEOTIDE SEQUENCE</scope>
    <source>
        <strain evidence="2">18911</strain>
    </source>
</reference>
<gene>
    <name evidence="2" type="ORF">IAB05_01210</name>
</gene>